<dbReference type="InterPro" id="IPR046347">
    <property type="entry name" value="bZIP_sf"/>
</dbReference>
<evidence type="ECO:0000256" key="4">
    <source>
        <dbReference type="ARBA" id="ARBA00023125"/>
    </source>
</evidence>
<dbReference type="EMBL" id="NBIV01000108">
    <property type="protein sequence ID" value="PXF43902.1"/>
    <property type="molecule type" value="Genomic_DNA"/>
</dbReference>
<keyword evidence="3" id="KW-0805">Transcription regulation</keyword>
<keyword evidence="5" id="KW-0804">Transcription</keyword>
<dbReference type="STRING" id="448386.A0A2V3IPA1"/>
<dbReference type="OrthoDB" id="295274at2759"/>
<dbReference type="GO" id="GO:0003700">
    <property type="term" value="F:DNA-binding transcription factor activity"/>
    <property type="evidence" value="ECO:0007669"/>
    <property type="project" value="InterPro"/>
</dbReference>
<evidence type="ECO:0000256" key="1">
    <source>
        <dbReference type="ARBA" id="ARBA00004123"/>
    </source>
</evidence>
<evidence type="ECO:0000256" key="3">
    <source>
        <dbReference type="ARBA" id="ARBA00023015"/>
    </source>
</evidence>
<keyword evidence="4" id="KW-0238">DNA-binding</keyword>
<comment type="subcellular location">
    <subcellularLocation>
        <location evidence="1">Nucleus</location>
    </subcellularLocation>
</comment>
<accession>A0A2V3IPA1</accession>
<feature type="region of interest" description="Disordered" evidence="7">
    <location>
        <begin position="147"/>
        <end position="196"/>
    </location>
</feature>
<feature type="compositionally biased region" description="Polar residues" evidence="7">
    <location>
        <begin position="169"/>
        <end position="186"/>
    </location>
</feature>
<keyword evidence="6" id="KW-0539">Nucleus</keyword>
<protein>
    <recommendedName>
        <fullName evidence="10">BZIP domain-containing protein</fullName>
    </recommendedName>
</protein>
<feature type="compositionally biased region" description="Basic and acidic residues" evidence="7">
    <location>
        <begin position="94"/>
        <end position="107"/>
    </location>
</feature>
<dbReference type="Proteomes" id="UP000247409">
    <property type="component" value="Unassembled WGS sequence"/>
</dbReference>
<dbReference type="PANTHER" id="PTHR47416">
    <property type="entry name" value="BASIC-LEUCINE ZIPPER TRANSCRIPTION FACTOR F-RELATED"/>
    <property type="match status" value="1"/>
</dbReference>
<sequence>MDPTAEQHDLDYLLGVAASQPLSTNTTLPAVPHVAPAPVSIPNSIPSGLPMPVVVPPTPTSSQPSSQPAEDTPANPKKRPLEEKKARDRKRVLRNRELARVSNERRKGRIKAMENELGETRKTVTTLEESIRCLEAENNELRKLLQGKNTASPTPPIQSASVPAAASHQLPTTAPAQSLHTATTAPPSDHPPTEGV</sequence>
<evidence type="ECO:0008006" key="10">
    <source>
        <dbReference type="Google" id="ProtNLM"/>
    </source>
</evidence>
<dbReference type="SUPFAM" id="SSF57959">
    <property type="entry name" value="Leucine zipper domain"/>
    <property type="match status" value="1"/>
</dbReference>
<dbReference type="PANTHER" id="PTHR47416:SF8">
    <property type="entry name" value="BASIC-LEUCINE ZIPPER TRANSCRIPTION FACTOR E-RELATED"/>
    <property type="match status" value="1"/>
</dbReference>
<evidence type="ECO:0000313" key="8">
    <source>
        <dbReference type="EMBL" id="PXF43902.1"/>
    </source>
</evidence>
<feature type="region of interest" description="Disordered" evidence="7">
    <location>
        <begin position="41"/>
        <end position="107"/>
    </location>
</feature>
<comment type="similarity">
    <text evidence="2">Belongs to the bZIP family.</text>
</comment>
<evidence type="ECO:0000256" key="7">
    <source>
        <dbReference type="SAM" id="MobiDB-lite"/>
    </source>
</evidence>
<proteinExistence type="inferred from homology"/>
<keyword evidence="9" id="KW-1185">Reference proteome</keyword>
<dbReference type="AlphaFoldDB" id="A0A2V3IPA1"/>
<name>A0A2V3IPA1_9FLOR</name>
<dbReference type="CDD" id="cd14686">
    <property type="entry name" value="bZIP"/>
    <property type="match status" value="1"/>
</dbReference>
<evidence type="ECO:0000313" key="9">
    <source>
        <dbReference type="Proteomes" id="UP000247409"/>
    </source>
</evidence>
<reference evidence="8 9" key="1">
    <citation type="journal article" date="2018" name="Mol. Biol. Evol.">
        <title>Analysis of the draft genome of the red seaweed Gracilariopsis chorda provides insights into genome size evolution in Rhodophyta.</title>
        <authorList>
            <person name="Lee J."/>
            <person name="Yang E.C."/>
            <person name="Graf L."/>
            <person name="Yang J.H."/>
            <person name="Qiu H."/>
            <person name="Zel Zion U."/>
            <person name="Chan C.X."/>
            <person name="Stephens T.G."/>
            <person name="Weber A.P.M."/>
            <person name="Boo G.H."/>
            <person name="Boo S.M."/>
            <person name="Kim K.M."/>
            <person name="Shin Y."/>
            <person name="Jung M."/>
            <person name="Lee S.J."/>
            <person name="Yim H.S."/>
            <person name="Lee J.H."/>
            <person name="Bhattacharya D."/>
            <person name="Yoon H.S."/>
        </authorList>
    </citation>
    <scope>NUCLEOTIDE SEQUENCE [LARGE SCALE GENOMIC DNA]</scope>
    <source>
        <strain evidence="8 9">SKKU-2015</strain>
        <tissue evidence="8">Whole body</tissue>
    </source>
</reference>
<evidence type="ECO:0000256" key="5">
    <source>
        <dbReference type="ARBA" id="ARBA00023163"/>
    </source>
</evidence>
<gene>
    <name evidence="8" type="ORF">BWQ96_06368</name>
</gene>
<feature type="compositionally biased region" description="Polar residues" evidence="7">
    <location>
        <begin position="147"/>
        <end position="161"/>
    </location>
</feature>
<evidence type="ECO:0000256" key="2">
    <source>
        <dbReference type="ARBA" id="ARBA00007163"/>
    </source>
</evidence>
<evidence type="ECO:0000256" key="6">
    <source>
        <dbReference type="ARBA" id="ARBA00023242"/>
    </source>
</evidence>
<comment type="caution">
    <text evidence="8">The sequence shown here is derived from an EMBL/GenBank/DDBJ whole genome shotgun (WGS) entry which is preliminary data.</text>
</comment>
<dbReference type="GO" id="GO:0005634">
    <property type="term" value="C:nucleus"/>
    <property type="evidence" value="ECO:0007669"/>
    <property type="project" value="UniProtKB-SubCell"/>
</dbReference>
<organism evidence="8 9">
    <name type="scientific">Gracilariopsis chorda</name>
    <dbReference type="NCBI Taxonomy" id="448386"/>
    <lineage>
        <taxon>Eukaryota</taxon>
        <taxon>Rhodophyta</taxon>
        <taxon>Florideophyceae</taxon>
        <taxon>Rhodymeniophycidae</taxon>
        <taxon>Gracilariales</taxon>
        <taxon>Gracilariaceae</taxon>
        <taxon>Gracilariopsis</taxon>
    </lineage>
</organism>
<dbReference type="GO" id="GO:0003677">
    <property type="term" value="F:DNA binding"/>
    <property type="evidence" value="ECO:0007669"/>
    <property type="project" value="UniProtKB-KW"/>
</dbReference>